<dbReference type="GO" id="GO:0032300">
    <property type="term" value="C:mismatch repair complex"/>
    <property type="evidence" value="ECO:0007669"/>
    <property type="project" value="InterPro"/>
</dbReference>
<keyword evidence="4 5" id="KW-0234">DNA repair</keyword>
<dbReference type="SUPFAM" id="SSF55874">
    <property type="entry name" value="ATPase domain of HSP90 chaperone/DNA topoisomerase II/histidine kinase"/>
    <property type="match status" value="1"/>
</dbReference>
<dbReference type="InterPro" id="IPR014790">
    <property type="entry name" value="MutL_C"/>
</dbReference>
<dbReference type="InterPro" id="IPR036890">
    <property type="entry name" value="HATPase_C_sf"/>
</dbReference>
<evidence type="ECO:0000256" key="1">
    <source>
        <dbReference type="ARBA" id="ARBA00006082"/>
    </source>
</evidence>
<dbReference type="PROSITE" id="PS00058">
    <property type="entry name" value="DNA_MISMATCH_REPAIR_1"/>
    <property type="match status" value="1"/>
</dbReference>
<dbReference type="NCBIfam" id="NF000949">
    <property type="entry name" value="PRK00095.1-2"/>
    <property type="match status" value="1"/>
</dbReference>
<dbReference type="InterPro" id="IPR014721">
    <property type="entry name" value="Ribsml_uS5_D2-typ_fold_subgr"/>
</dbReference>
<name>A0A516SDY3_9NEIS</name>
<keyword evidence="8" id="KW-0255">Endonuclease</keyword>
<evidence type="ECO:0000313" key="8">
    <source>
        <dbReference type="EMBL" id="QDQ26238.1"/>
    </source>
</evidence>
<dbReference type="InterPro" id="IPR042120">
    <property type="entry name" value="MutL_C_dimsub"/>
</dbReference>
<dbReference type="InterPro" id="IPR042121">
    <property type="entry name" value="MutL_C_regsub"/>
</dbReference>
<dbReference type="InterPro" id="IPR038973">
    <property type="entry name" value="MutL/Mlh/Pms-like"/>
</dbReference>
<keyword evidence="8" id="KW-0540">Nuclease</keyword>
<protein>
    <recommendedName>
        <fullName evidence="2 5">DNA mismatch repair protein MutL</fullName>
    </recommendedName>
</protein>
<dbReference type="InterPro" id="IPR002099">
    <property type="entry name" value="MutL/Mlh/PMS"/>
</dbReference>
<keyword evidence="3 5" id="KW-0227">DNA damage</keyword>
<dbReference type="InterPro" id="IPR013507">
    <property type="entry name" value="DNA_mismatch_S5_2-like"/>
</dbReference>
<dbReference type="InterPro" id="IPR020568">
    <property type="entry name" value="Ribosomal_Su5_D2-typ_SF"/>
</dbReference>
<dbReference type="EMBL" id="CP041730">
    <property type="protein sequence ID" value="QDQ26238.1"/>
    <property type="molecule type" value="Genomic_DNA"/>
</dbReference>
<dbReference type="GO" id="GO:0005524">
    <property type="term" value="F:ATP binding"/>
    <property type="evidence" value="ECO:0007669"/>
    <property type="project" value="InterPro"/>
</dbReference>
<dbReference type="Gene3D" id="3.30.565.10">
    <property type="entry name" value="Histidine kinase-like ATPase, C-terminal domain"/>
    <property type="match status" value="1"/>
</dbReference>
<dbReference type="GO" id="GO:0004519">
    <property type="term" value="F:endonuclease activity"/>
    <property type="evidence" value="ECO:0007669"/>
    <property type="project" value="UniProtKB-KW"/>
</dbReference>
<dbReference type="InterPro" id="IPR037198">
    <property type="entry name" value="MutL_C_sf"/>
</dbReference>
<dbReference type="InterPro" id="IPR020667">
    <property type="entry name" value="DNA_mismatch_repair_MutL"/>
</dbReference>
<comment type="similarity">
    <text evidence="1 5">Belongs to the DNA mismatch repair MutL/HexB family.</text>
</comment>
<dbReference type="GO" id="GO:0006298">
    <property type="term" value="P:mismatch repair"/>
    <property type="evidence" value="ECO:0007669"/>
    <property type="project" value="UniProtKB-UniRule"/>
</dbReference>
<keyword evidence="8" id="KW-0378">Hydrolase</keyword>
<dbReference type="NCBIfam" id="TIGR00585">
    <property type="entry name" value="mutl"/>
    <property type="match status" value="1"/>
</dbReference>
<evidence type="ECO:0000259" key="6">
    <source>
        <dbReference type="SMART" id="SM00853"/>
    </source>
</evidence>
<dbReference type="Pfam" id="PF13589">
    <property type="entry name" value="HATPase_c_3"/>
    <property type="match status" value="1"/>
</dbReference>
<dbReference type="InterPro" id="IPR014762">
    <property type="entry name" value="DNA_mismatch_repair_CS"/>
</dbReference>
<dbReference type="FunFam" id="3.30.565.10:FF:000003">
    <property type="entry name" value="DNA mismatch repair endonuclease MutL"/>
    <property type="match status" value="1"/>
</dbReference>
<reference evidence="9" key="1">
    <citation type="submission" date="2019-07" db="EMBL/GenBank/DDBJ databases">
        <title>Chitinimonas sp. nov., isolated from Ny-Alesund, arctica soil.</title>
        <authorList>
            <person name="Xu Q."/>
            <person name="Peng F."/>
        </authorList>
    </citation>
    <scope>NUCLEOTIDE SEQUENCE [LARGE SCALE GENOMIC DNA]</scope>
    <source>
        <strain evidence="9">R3-44</strain>
    </source>
</reference>
<gene>
    <name evidence="5 8" type="primary">mutL</name>
    <name evidence="8" type="ORF">FNU76_07615</name>
</gene>
<dbReference type="PANTHER" id="PTHR10073">
    <property type="entry name" value="DNA MISMATCH REPAIR PROTEIN MLH, PMS, MUTL"/>
    <property type="match status" value="1"/>
</dbReference>
<evidence type="ECO:0000256" key="3">
    <source>
        <dbReference type="ARBA" id="ARBA00022763"/>
    </source>
</evidence>
<evidence type="ECO:0000256" key="2">
    <source>
        <dbReference type="ARBA" id="ARBA00021975"/>
    </source>
</evidence>
<dbReference type="Pfam" id="PF08676">
    <property type="entry name" value="MutL_C"/>
    <property type="match status" value="1"/>
</dbReference>
<dbReference type="AlphaFoldDB" id="A0A516SDY3"/>
<dbReference type="Proteomes" id="UP000317550">
    <property type="component" value="Chromosome"/>
</dbReference>
<dbReference type="SMART" id="SM00853">
    <property type="entry name" value="MutL_C"/>
    <property type="match status" value="1"/>
</dbReference>
<keyword evidence="9" id="KW-1185">Reference proteome</keyword>
<dbReference type="Gene3D" id="3.30.1370.100">
    <property type="entry name" value="MutL, C-terminal domain, regulatory subdomain"/>
    <property type="match status" value="1"/>
</dbReference>
<dbReference type="CDD" id="cd16926">
    <property type="entry name" value="HATPase_MutL-MLH-PMS-like"/>
    <property type="match status" value="1"/>
</dbReference>
<dbReference type="KEGG" id="cari:FNU76_07615"/>
<dbReference type="SMART" id="SM01340">
    <property type="entry name" value="DNA_mis_repair"/>
    <property type="match status" value="1"/>
</dbReference>
<dbReference type="GO" id="GO:0016887">
    <property type="term" value="F:ATP hydrolysis activity"/>
    <property type="evidence" value="ECO:0007669"/>
    <property type="project" value="InterPro"/>
</dbReference>
<dbReference type="Gene3D" id="3.30.1540.20">
    <property type="entry name" value="MutL, C-terminal domain, dimerisation subdomain"/>
    <property type="match status" value="1"/>
</dbReference>
<dbReference type="SUPFAM" id="SSF54211">
    <property type="entry name" value="Ribosomal protein S5 domain 2-like"/>
    <property type="match status" value="1"/>
</dbReference>
<evidence type="ECO:0000256" key="5">
    <source>
        <dbReference type="HAMAP-Rule" id="MF_00149"/>
    </source>
</evidence>
<feature type="domain" description="DNA mismatch repair protein S5" evidence="7">
    <location>
        <begin position="208"/>
        <end position="326"/>
    </location>
</feature>
<evidence type="ECO:0000259" key="7">
    <source>
        <dbReference type="SMART" id="SM01340"/>
    </source>
</evidence>
<sequence length="618" mass="66934">MSKIRPLPDHLVNQIAAGEVVERPASALKELLENSLDAGAGAVSVDLAEGGCKLIRVSDDGGGIAREELALALSRHATSKIASLEDLHRVSTLGFRGEGLASIASVSQLLLSSRLAGGDQAWRVAADNGQIHEAEPAALAAGTTIEVRDLYFNVPARRKFLKTASTEYAHCEDVFKRIALSRPDLALMMTHNGKVQWRLKMESPAERMRAVLGNEFADSMLAIDEAAGPLRLRGFAGSPTISRSGRDAQFVFVNGRFVRDKVVLHAVREAYRDVLHLDRQPLYVLFIELDPEGVDVNVHPTKTEVRFRESQAIHRFLFHSLNKALASTRAGALPAVGATALTDGVPADAETSPFAQAAAPAPYAAPSFQQIRMPLASRTEGAGDFYGTLFSGVREAERKAPACSAPPSFSPVAARNGLPASEDDFPPLGFALAQLHGVYVLAQIRDGLIVVDMHAAHERVVYEKLKTALDTDSLPTQPMLIPLAFPADRLDVATVEEHGEALAQLGFEMAVLGPNQLAVRSIPMLLRDADPVELARSVLADIREVGASRVLTEKRDELLASMACHGAVRANRSLTLPEMNALLREMEATERSGQCNHGRPTWFRLSMNELDKLFMRGQ</sequence>
<evidence type="ECO:0000313" key="9">
    <source>
        <dbReference type="Proteomes" id="UP000317550"/>
    </source>
</evidence>
<accession>A0A516SDY3</accession>
<dbReference type="SUPFAM" id="SSF118116">
    <property type="entry name" value="DNA mismatch repair protein MutL"/>
    <property type="match status" value="1"/>
</dbReference>
<dbReference type="RefSeq" id="WP_144277637.1">
    <property type="nucleotide sequence ID" value="NZ_CP041730.1"/>
</dbReference>
<proteinExistence type="inferred from homology"/>
<organism evidence="8 9">
    <name type="scientific">Chitinimonas arctica</name>
    <dbReference type="NCBI Taxonomy" id="2594795"/>
    <lineage>
        <taxon>Bacteria</taxon>
        <taxon>Pseudomonadati</taxon>
        <taxon>Pseudomonadota</taxon>
        <taxon>Betaproteobacteria</taxon>
        <taxon>Neisseriales</taxon>
        <taxon>Chitinibacteraceae</taxon>
        <taxon>Chitinimonas</taxon>
    </lineage>
</organism>
<dbReference type="Pfam" id="PF01119">
    <property type="entry name" value="DNA_mis_repair"/>
    <property type="match status" value="1"/>
</dbReference>
<dbReference type="PANTHER" id="PTHR10073:SF12">
    <property type="entry name" value="DNA MISMATCH REPAIR PROTEIN MLH1"/>
    <property type="match status" value="1"/>
</dbReference>
<dbReference type="GO" id="GO:0140664">
    <property type="term" value="F:ATP-dependent DNA damage sensor activity"/>
    <property type="evidence" value="ECO:0007669"/>
    <property type="project" value="InterPro"/>
</dbReference>
<feature type="domain" description="MutL C-terminal dimerisation" evidence="6">
    <location>
        <begin position="431"/>
        <end position="574"/>
    </location>
</feature>
<dbReference type="GO" id="GO:0030983">
    <property type="term" value="F:mismatched DNA binding"/>
    <property type="evidence" value="ECO:0007669"/>
    <property type="project" value="InterPro"/>
</dbReference>
<dbReference type="CDD" id="cd03482">
    <property type="entry name" value="MutL_Trans_MutL"/>
    <property type="match status" value="1"/>
</dbReference>
<dbReference type="HAMAP" id="MF_00149">
    <property type="entry name" value="DNA_mis_repair"/>
    <property type="match status" value="1"/>
</dbReference>
<evidence type="ECO:0000256" key="4">
    <source>
        <dbReference type="ARBA" id="ARBA00023204"/>
    </source>
</evidence>
<dbReference type="OrthoDB" id="5096633at2"/>
<dbReference type="Gene3D" id="3.30.230.10">
    <property type="match status" value="1"/>
</dbReference>
<comment type="function">
    <text evidence="5">This protein is involved in the repair of mismatches in DNA. It is required for dam-dependent methyl-directed DNA mismatch repair. May act as a 'molecular matchmaker', a protein that promotes the formation of a stable complex between two or more DNA-binding proteins in an ATP-dependent manner without itself being part of a final effector complex.</text>
</comment>